<keyword evidence="1 4" id="KW-0663">Pyridoxal phosphate</keyword>
<evidence type="ECO:0000313" key="6">
    <source>
        <dbReference type="EMBL" id="PZX62269.1"/>
    </source>
</evidence>
<organism evidence="6 7">
    <name type="scientific">Hydrotalea sandarakina</name>
    <dbReference type="NCBI Taxonomy" id="1004304"/>
    <lineage>
        <taxon>Bacteria</taxon>
        <taxon>Pseudomonadati</taxon>
        <taxon>Bacteroidota</taxon>
        <taxon>Chitinophagia</taxon>
        <taxon>Chitinophagales</taxon>
        <taxon>Chitinophagaceae</taxon>
        <taxon>Hydrotalea</taxon>
    </lineage>
</organism>
<feature type="active site" description="Proton acceptor" evidence="3">
    <location>
        <position position="186"/>
    </location>
</feature>
<dbReference type="Pfam" id="PF01041">
    <property type="entry name" value="DegT_DnrJ_EryC1"/>
    <property type="match status" value="1"/>
</dbReference>
<dbReference type="CDD" id="cd00616">
    <property type="entry name" value="AHBA_syn"/>
    <property type="match status" value="1"/>
</dbReference>
<dbReference type="PIRSF" id="PIRSF000390">
    <property type="entry name" value="PLP_StrS"/>
    <property type="match status" value="1"/>
</dbReference>
<dbReference type="PANTHER" id="PTHR30244">
    <property type="entry name" value="TRANSAMINASE"/>
    <property type="match status" value="1"/>
</dbReference>
<dbReference type="RefSeq" id="WP_111295359.1">
    <property type="nucleotide sequence ID" value="NZ_QKZV01000005.1"/>
</dbReference>
<comment type="caution">
    <text evidence="6">The sequence shown here is derived from an EMBL/GenBank/DDBJ whole genome shotgun (WGS) entry which is preliminary data.</text>
</comment>
<accession>A0A2W7S5N6</accession>
<evidence type="ECO:0000256" key="5">
    <source>
        <dbReference type="RuleBase" id="RU004508"/>
    </source>
</evidence>
<evidence type="ECO:0000256" key="2">
    <source>
        <dbReference type="ARBA" id="ARBA00037999"/>
    </source>
</evidence>
<evidence type="ECO:0000256" key="4">
    <source>
        <dbReference type="PIRSR" id="PIRSR000390-2"/>
    </source>
</evidence>
<dbReference type="SUPFAM" id="SSF53383">
    <property type="entry name" value="PLP-dependent transferases"/>
    <property type="match status" value="1"/>
</dbReference>
<name>A0A2W7S5N6_9BACT</name>
<dbReference type="PANTHER" id="PTHR30244:SF36">
    <property type="entry name" value="3-OXO-GLUCOSE-6-PHOSPHATE:GLUTAMATE AMINOTRANSFERASE"/>
    <property type="match status" value="1"/>
</dbReference>
<comment type="similarity">
    <text evidence="2 5">Belongs to the DegT/DnrJ/EryC1 family.</text>
</comment>
<sequence length="369" mass="41099">MKIPFVNFEPMHHALQAAMQAAFQRVYDANWFVLGKEVEAFETAYAQFNAVKYCVGLSNGLDALHLALKTLGIGVGDEVIVPSNTYIATWLAVSYTGATPIPVEPNTETYNLDPAKLEEAITSRTKAILPVHLYGQSCNMTSIINIAKKYDLKVVEDNAQAQGASWEGCLTGSFGHINATSFYPGKNLGALGDAGAITTNSIEYAEQIAIYRNYGSKQKYYNERIGYNMRLDELQAAFLQVKLPHLNKWIAERQTIAQWYNEALKGVGDLFLPIVEPGATHVYHLYVIRTQYRDALQAYLTSRGIGTLIHYPLPPHLQKAYSYLGYKKGDFPIAEALANTCLSLPVWSGISNEELMFIVNSIKEFYNGR</sequence>
<dbReference type="OrthoDB" id="9804264at2"/>
<dbReference type="InterPro" id="IPR015424">
    <property type="entry name" value="PyrdxlP-dep_Trfase"/>
</dbReference>
<evidence type="ECO:0000256" key="1">
    <source>
        <dbReference type="ARBA" id="ARBA00022898"/>
    </source>
</evidence>
<dbReference type="Proteomes" id="UP000249720">
    <property type="component" value="Unassembled WGS sequence"/>
</dbReference>
<dbReference type="InterPro" id="IPR015422">
    <property type="entry name" value="PyrdxlP-dep_Trfase_small"/>
</dbReference>
<dbReference type="GO" id="GO:0008483">
    <property type="term" value="F:transaminase activity"/>
    <property type="evidence" value="ECO:0007669"/>
    <property type="project" value="TreeGrafter"/>
</dbReference>
<evidence type="ECO:0000313" key="7">
    <source>
        <dbReference type="Proteomes" id="UP000249720"/>
    </source>
</evidence>
<reference evidence="6 7" key="1">
    <citation type="submission" date="2018-06" db="EMBL/GenBank/DDBJ databases">
        <title>Genomic Encyclopedia of Archaeal and Bacterial Type Strains, Phase II (KMG-II): from individual species to whole genera.</title>
        <authorList>
            <person name="Goeker M."/>
        </authorList>
    </citation>
    <scope>NUCLEOTIDE SEQUENCE [LARGE SCALE GENOMIC DNA]</scope>
    <source>
        <strain evidence="6 7">DSM 23241</strain>
    </source>
</reference>
<dbReference type="Gene3D" id="3.40.640.10">
    <property type="entry name" value="Type I PLP-dependent aspartate aminotransferase-like (Major domain)"/>
    <property type="match status" value="1"/>
</dbReference>
<dbReference type="EMBL" id="QKZV01000005">
    <property type="protein sequence ID" value="PZX62269.1"/>
    <property type="molecule type" value="Genomic_DNA"/>
</dbReference>
<dbReference type="AlphaFoldDB" id="A0A2W7S5N6"/>
<keyword evidence="7" id="KW-1185">Reference proteome</keyword>
<feature type="modified residue" description="N6-(pyridoxal phosphate)lysine" evidence="4">
    <location>
        <position position="186"/>
    </location>
</feature>
<protein>
    <submittedName>
        <fullName evidence="6">dTDP-4-amino-4,6-dideoxygalactose transaminase</fullName>
    </submittedName>
</protein>
<dbReference type="GO" id="GO:0030170">
    <property type="term" value="F:pyridoxal phosphate binding"/>
    <property type="evidence" value="ECO:0007669"/>
    <property type="project" value="TreeGrafter"/>
</dbReference>
<dbReference type="GO" id="GO:0000271">
    <property type="term" value="P:polysaccharide biosynthetic process"/>
    <property type="evidence" value="ECO:0007669"/>
    <property type="project" value="TreeGrafter"/>
</dbReference>
<gene>
    <name evidence="6" type="ORF">LX80_01751</name>
</gene>
<dbReference type="InterPro" id="IPR015421">
    <property type="entry name" value="PyrdxlP-dep_Trfase_major"/>
</dbReference>
<proteinExistence type="inferred from homology"/>
<evidence type="ECO:0000256" key="3">
    <source>
        <dbReference type="PIRSR" id="PIRSR000390-1"/>
    </source>
</evidence>
<dbReference type="Gene3D" id="3.90.1150.10">
    <property type="entry name" value="Aspartate Aminotransferase, domain 1"/>
    <property type="match status" value="1"/>
</dbReference>
<dbReference type="InterPro" id="IPR000653">
    <property type="entry name" value="DegT/StrS_aminotransferase"/>
</dbReference>